<evidence type="ECO:0008006" key="10">
    <source>
        <dbReference type="Google" id="ProtNLM"/>
    </source>
</evidence>
<dbReference type="AlphaFoldDB" id="A0A2S6IWM5"/>
<evidence type="ECO:0000313" key="8">
    <source>
        <dbReference type="EMBL" id="PPK98769.1"/>
    </source>
</evidence>
<protein>
    <recommendedName>
        <fullName evidence="10">Membrane protein YeaQ/YmgE (Transglycosylase-associated protein family)</fullName>
    </recommendedName>
</protein>
<evidence type="ECO:0000256" key="2">
    <source>
        <dbReference type="ARBA" id="ARBA00011006"/>
    </source>
</evidence>
<keyword evidence="9" id="KW-1185">Reference proteome</keyword>
<name>A0A2S6IWM5_9ACTN</name>
<organism evidence="8 9">
    <name type="scientific">Kineococcus xinjiangensis</name>
    <dbReference type="NCBI Taxonomy" id="512762"/>
    <lineage>
        <taxon>Bacteria</taxon>
        <taxon>Bacillati</taxon>
        <taxon>Actinomycetota</taxon>
        <taxon>Actinomycetes</taxon>
        <taxon>Kineosporiales</taxon>
        <taxon>Kineosporiaceae</taxon>
        <taxon>Kineococcus</taxon>
    </lineage>
</organism>
<evidence type="ECO:0000313" key="9">
    <source>
        <dbReference type="Proteomes" id="UP000239485"/>
    </source>
</evidence>
<dbReference type="PANTHER" id="PTHR33884:SF3">
    <property type="entry name" value="UPF0410 PROTEIN YMGE"/>
    <property type="match status" value="1"/>
</dbReference>
<evidence type="ECO:0000256" key="1">
    <source>
        <dbReference type="ARBA" id="ARBA00004651"/>
    </source>
</evidence>
<dbReference type="GO" id="GO:0005886">
    <property type="term" value="C:plasma membrane"/>
    <property type="evidence" value="ECO:0007669"/>
    <property type="project" value="UniProtKB-SubCell"/>
</dbReference>
<keyword evidence="5 7" id="KW-1133">Transmembrane helix</keyword>
<dbReference type="RefSeq" id="WP_104431116.1">
    <property type="nucleotide sequence ID" value="NZ_PTJD01000001.1"/>
</dbReference>
<keyword evidence="6 7" id="KW-0472">Membrane</keyword>
<evidence type="ECO:0000256" key="3">
    <source>
        <dbReference type="ARBA" id="ARBA00022475"/>
    </source>
</evidence>
<evidence type="ECO:0000256" key="6">
    <source>
        <dbReference type="ARBA" id="ARBA00023136"/>
    </source>
</evidence>
<sequence length="90" mass="8892">MDIGGIISAIIVGAILGVIGRAIAPGRQAMGWVLTIVVGIAAAFIGGFIGSAIAPGSFLITLLCQVVLAAVGVAIVGGTSKSRNRSLSHH</sequence>
<evidence type="ECO:0000256" key="4">
    <source>
        <dbReference type="ARBA" id="ARBA00022692"/>
    </source>
</evidence>
<keyword evidence="4 7" id="KW-0812">Transmembrane</keyword>
<dbReference type="PANTHER" id="PTHR33884">
    <property type="entry name" value="UPF0410 PROTEIN YMGE"/>
    <property type="match status" value="1"/>
</dbReference>
<gene>
    <name evidence="8" type="ORF">CLV92_101470</name>
</gene>
<reference evidence="8 9" key="1">
    <citation type="submission" date="2018-02" db="EMBL/GenBank/DDBJ databases">
        <title>Genomic Encyclopedia of Archaeal and Bacterial Type Strains, Phase II (KMG-II): from individual species to whole genera.</title>
        <authorList>
            <person name="Goeker M."/>
        </authorList>
    </citation>
    <scope>NUCLEOTIDE SEQUENCE [LARGE SCALE GENOMIC DNA]</scope>
    <source>
        <strain evidence="8 9">DSM 22857</strain>
    </source>
</reference>
<comment type="similarity">
    <text evidence="2">Belongs to the UPF0410 family.</text>
</comment>
<comment type="caution">
    <text evidence="8">The sequence shown here is derived from an EMBL/GenBank/DDBJ whole genome shotgun (WGS) entry which is preliminary data.</text>
</comment>
<feature type="transmembrane region" description="Helical" evidence="7">
    <location>
        <begin position="31"/>
        <end position="53"/>
    </location>
</feature>
<dbReference type="EMBL" id="PTJD01000001">
    <property type="protein sequence ID" value="PPK98769.1"/>
    <property type="molecule type" value="Genomic_DNA"/>
</dbReference>
<proteinExistence type="inferred from homology"/>
<dbReference type="InterPro" id="IPR007341">
    <property type="entry name" value="Transgly_assoc"/>
</dbReference>
<evidence type="ECO:0000256" key="5">
    <source>
        <dbReference type="ARBA" id="ARBA00022989"/>
    </source>
</evidence>
<accession>A0A2S6IWM5</accession>
<comment type="subcellular location">
    <subcellularLocation>
        <location evidence="1">Cell membrane</location>
        <topology evidence="1">Multi-pass membrane protein</topology>
    </subcellularLocation>
</comment>
<feature type="transmembrane region" description="Helical" evidence="7">
    <location>
        <begin position="6"/>
        <end position="24"/>
    </location>
</feature>
<evidence type="ECO:0000256" key="7">
    <source>
        <dbReference type="SAM" id="Phobius"/>
    </source>
</evidence>
<feature type="transmembrane region" description="Helical" evidence="7">
    <location>
        <begin position="59"/>
        <end position="78"/>
    </location>
</feature>
<keyword evidence="3" id="KW-1003">Cell membrane</keyword>
<dbReference type="Proteomes" id="UP000239485">
    <property type="component" value="Unassembled WGS sequence"/>
</dbReference>